<evidence type="ECO:0000256" key="6">
    <source>
        <dbReference type="ARBA" id="ARBA00022989"/>
    </source>
</evidence>
<keyword evidence="5 12" id="KW-0812">Transmembrane</keyword>
<gene>
    <name evidence="14" type="primary">106087789</name>
</gene>
<dbReference type="Gene3D" id="2.60.470.10">
    <property type="entry name" value="Acid-sensing ion channels like domains"/>
    <property type="match status" value="1"/>
</dbReference>
<proteinExistence type="inferred from homology"/>
<evidence type="ECO:0000256" key="7">
    <source>
        <dbReference type="ARBA" id="ARBA00023053"/>
    </source>
</evidence>
<dbReference type="VEuPathDB" id="VectorBase:SCAU007864"/>
<dbReference type="GO" id="GO:0005886">
    <property type="term" value="C:plasma membrane"/>
    <property type="evidence" value="ECO:0007669"/>
    <property type="project" value="TreeGrafter"/>
</dbReference>
<dbReference type="Pfam" id="PF00858">
    <property type="entry name" value="ASC"/>
    <property type="match status" value="1"/>
</dbReference>
<keyword evidence="3 12" id="KW-0813">Transport</keyword>
<evidence type="ECO:0000313" key="15">
    <source>
        <dbReference type="Proteomes" id="UP000095300"/>
    </source>
</evidence>
<dbReference type="OrthoDB" id="5874059at2759"/>
<name>A0A1I8PGL7_STOCA</name>
<evidence type="ECO:0000313" key="14">
    <source>
        <dbReference type="EnsemblMetazoa" id="SCAU007864-PB"/>
    </source>
</evidence>
<keyword evidence="15" id="KW-1185">Reference proteome</keyword>
<accession>A0A1I8PGL7</accession>
<keyword evidence="4 12" id="KW-0894">Sodium channel</keyword>
<evidence type="ECO:0000256" key="5">
    <source>
        <dbReference type="ARBA" id="ARBA00022692"/>
    </source>
</evidence>
<sequence length="391" mass="45220">MARVRWRNASFIKQYCANCTMAGFRHIANSNLTPNGSAYSTKLEKFIQYILFPSVYMNDIFKNLCPEDCEESADCPKCPQTGMRIMHNQIMTKCNEFFEACEFAHKRFDCCKYFLPLTTPSGNCFMLNSLLNNGRGSPTWFNNELDPLTDIAEMKIVTKRPVEMSILNEEDIPYGTPTKYKMLASKQGEVQISQIFMQTTSNDPDVREIPPEYRECRFPDELLDNTAYKAYSFSTCFTDCYRMYQQMECNCSVFTFMPEAMMNNPDCDLDGLRCLDELNLVTPNEVDLLPWTNGSYPCQCLPSCNEIDFKVVFDVNLPLNHSHPYYVLHVTMPEFATERYRRQSLRTRLDNVVSIGGILGLFLGASILSGIEFVYYFTFRLWNNIRMSPHV</sequence>
<dbReference type="InterPro" id="IPR001873">
    <property type="entry name" value="ENaC"/>
</dbReference>
<keyword evidence="6 13" id="KW-1133">Transmembrane helix</keyword>
<evidence type="ECO:0000256" key="11">
    <source>
        <dbReference type="ARBA" id="ARBA00023303"/>
    </source>
</evidence>
<feature type="transmembrane region" description="Helical" evidence="13">
    <location>
        <begin position="352"/>
        <end position="377"/>
    </location>
</feature>
<comment type="subcellular location">
    <subcellularLocation>
        <location evidence="1">Membrane</location>
        <topology evidence="1">Multi-pass membrane protein</topology>
    </subcellularLocation>
</comment>
<comment type="similarity">
    <text evidence="2 12">Belongs to the amiloride-sensitive sodium channel (TC 1.A.6) family.</text>
</comment>
<evidence type="ECO:0000256" key="12">
    <source>
        <dbReference type="RuleBase" id="RU000679"/>
    </source>
</evidence>
<dbReference type="Proteomes" id="UP000095300">
    <property type="component" value="Unassembled WGS sequence"/>
</dbReference>
<keyword evidence="8 12" id="KW-0406">Ion transport</keyword>
<evidence type="ECO:0000256" key="3">
    <source>
        <dbReference type="ARBA" id="ARBA00022448"/>
    </source>
</evidence>
<evidence type="ECO:0000256" key="10">
    <source>
        <dbReference type="ARBA" id="ARBA00023201"/>
    </source>
</evidence>
<dbReference type="PANTHER" id="PTHR11690">
    <property type="entry name" value="AMILORIDE-SENSITIVE SODIUM CHANNEL-RELATED"/>
    <property type="match status" value="1"/>
</dbReference>
<keyword evidence="9 13" id="KW-0472">Membrane</keyword>
<keyword evidence="11 12" id="KW-0407">Ion channel</keyword>
<dbReference type="Gene3D" id="1.10.287.770">
    <property type="entry name" value="YojJ-like"/>
    <property type="match status" value="1"/>
</dbReference>
<evidence type="ECO:0000256" key="2">
    <source>
        <dbReference type="ARBA" id="ARBA00007193"/>
    </source>
</evidence>
<evidence type="ECO:0000256" key="9">
    <source>
        <dbReference type="ARBA" id="ARBA00023136"/>
    </source>
</evidence>
<dbReference type="PANTHER" id="PTHR11690:SF157">
    <property type="entry name" value="PICKPOCKET 15"/>
    <property type="match status" value="1"/>
</dbReference>
<keyword evidence="7" id="KW-0915">Sodium</keyword>
<keyword evidence="10 12" id="KW-0739">Sodium transport</keyword>
<reference evidence="14" key="1">
    <citation type="submission" date="2020-05" db="UniProtKB">
        <authorList>
            <consortium name="EnsemblMetazoa"/>
        </authorList>
    </citation>
    <scope>IDENTIFICATION</scope>
    <source>
        <strain evidence="14">USDA</strain>
    </source>
</reference>
<dbReference type="AlphaFoldDB" id="A0A1I8PGL7"/>
<evidence type="ECO:0000256" key="1">
    <source>
        <dbReference type="ARBA" id="ARBA00004141"/>
    </source>
</evidence>
<organism evidence="14 15">
    <name type="scientific">Stomoxys calcitrans</name>
    <name type="common">Stable fly</name>
    <name type="synonym">Conops calcitrans</name>
    <dbReference type="NCBI Taxonomy" id="35570"/>
    <lineage>
        <taxon>Eukaryota</taxon>
        <taxon>Metazoa</taxon>
        <taxon>Ecdysozoa</taxon>
        <taxon>Arthropoda</taxon>
        <taxon>Hexapoda</taxon>
        <taxon>Insecta</taxon>
        <taxon>Pterygota</taxon>
        <taxon>Neoptera</taxon>
        <taxon>Endopterygota</taxon>
        <taxon>Diptera</taxon>
        <taxon>Brachycera</taxon>
        <taxon>Muscomorpha</taxon>
        <taxon>Muscoidea</taxon>
        <taxon>Muscidae</taxon>
        <taxon>Stomoxys</taxon>
    </lineage>
</organism>
<evidence type="ECO:0000256" key="8">
    <source>
        <dbReference type="ARBA" id="ARBA00023065"/>
    </source>
</evidence>
<evidence type="ECO:0000256" key="13">
    <source>
        <dbReference type="SAM" id="Phobius"/>
    </source>
</evidence>
<dbReference type="EnsemblMetazoa" id="SCAU007864-RB">
    <property type="protein sequence ID" value="SCAU007864-PB"/>
    <property type="gene ID" value="SCAU007864"/>
</dbReference>
<protein>
    <submittedName>
        <fullName evidence="14">Uncharacterized protein</fullName>
    </submittedName>
</protein>
<dbReference type="GO" id="GO:0015280">
    <property type="term" value="F:ligand-gated sodium channel activity"/>
    <property type="evidence" value="ECO:0007669"/>
    <property type="project" value="TreeGrafter"/>
</dbReference>
<evidence type="ECO:0000256" key="4">
    <source>
        <dbReference type="ARBA" id="ARBA00022461"/>
    </source>
</evidence>